<evidence type="ECO:0000313" key="3">
    <source>
        <dbReference type="Proteomes" id="UP001153076"/>
    </source>
</evidence>
<accession>A0A9Q1JM61</accession>
<proteinExistence type="predicted"/>
<dbReference type="Proteomes" id="UP001153076">
    <property type="component" value="Unassembled WGS sequence"/>
</dbReference>
<keyword evidence="1" id="KW-0812">Transmembrane</keyword>
<keyword evidence="1" id="KW-1133">Transmembrane helix</keyword>
<dbReference type="AlphaFoldDB" id="A0A9Q1JM61"/>
<sequence>MDRKLCWHTFYLIRRITGFCAQARFSISDIGYSLMSFFSKISYNWYVLVFIHIVRLVCNGGASKIDMNDTLNYSNIVTDIDGEGATEGTVGIPVGVTGIAGRGGRAILGAQGMDGVGGNVVLGRAGPSGMGVMALVEYLALAVAAKVLLALLGEEEMLANCNRCLATKLMSKLEIDGSTIKDKRKECFAIVEKGMKVDILRLCYDILG</sequence>
<gene>
    <name evidence="2" type="ORF">Cgig2_014140</name>
</gene>
<feature type="transmembrane region" description="Helical" evidence="1">
    <location>
        <begin position="43"/>
        <end position="62"/>
    </location>
</feature>
<keyword evidence="1" id="KW-0472">Membrane</keyword>
<dbReference type="EMBL" id="JAKOGI010001625">
    <property type="protein sequence ID" value="KAJ8424668.1"/>
    <property type="molecule type" value="Genomic_DNA"/>
</dbReference>
<organism evidence="2 3">
    <name type="scientific">Carnegiea gigantea</name>
    <dbReference type="NCBI Taxonomy" id="171969"/>
    <lineage>
        <taxon>Eukaryota</taxon>
        <taxon>Viridiplantae</taxon>
        <taxon>Streptophyta</taxon>
        <taxon>Embryophyta</taxon>
        <taxon>Tracheophyta</taxon>
        <taxon>Spermatophyta</taxon>
        <taxon>Magnoliopsida</taxon>
        <taxon>eudicotyledons</taxon>
        <taxon>Gunneridae</taxon>
        <taxon>Pentapetalae</taxon>
        <taxon>Caryophyllales</taxon>
        <taxon>Cactineae</taxon>
        <taxon>Cactaceae</taxon>
        <taxon>Cactoideae</taxon>
        <taxon>Echinocereeae</taxon>
        <taxon>Carnegiea</taxon>
    </lineage>
</organism>
<name>A0A9Q1JM61_9CARY</name>
<keyword evidence="3" id="KW-1185">Reference proteome</keyword>
<evidence type="ECO:0000256" key="1">
    <source>
        <dbReference type="SAM" id="Phobius"/>
    </source>
</evidence>
<evidence type="ECO:0000313" key="2">
    <source>
        <dbReference type="EMBL" id="KAJ8424668.1"/>
    </source>
</evidence>
<comment type="caution">
    <text evidence="2">The sequence shown here is derived from an EMBL/GenBank/DDBJ whole genome shotgun (WGS) entry which is preliminary data.</text>
</comment>
<protein>
    <submittedName>
        <fullName evidence="2">Uncharacterized protein</fullName>
    </submittedName>
</protein>
<reference evidence="2" key="1">
    <citation type="submission" date="2022-04" db="EMBL/GenBank/DDBJ databases">
        <title>Carnegiea gigantea Genome sequencing and assembly v2.</title>
        <authorList>
            <person name="Copetti D."/>
            <person name="Sanderson M.J."/>
            <person name="Burquez A."/>
            <person name="Wojciechowski M.F."/>
        </authorList>
    </citation>
    <scope>NUCLEOTIDE SEQUENCE</scope>
    <source>
        <strain evidence="2">SGP5-SGP5p</strain>
        <tissue evidence="2">Aerial part</tissue>
    </source>
</reference>
<feature type="transmembrane region" description="Helical" evidence="1">
    <location>
        <begin position="132"/>
        <end position="153"/>
    </location>
</feature>